<dbReference type="Proteomes" id="UP000468581">
    <property type="component" value="Unassembled WGS sequence"/>
</dbReference>
<keyword evidence="2" id="KW-0812">Transmembrane</keyword>
<evidence type="ECO:0000313" key="4">
    <source>
        <dbReference type="EMBL" id="NER12190.1"/>
    </source>
</evidence>
<gene>
    <name evidence="4" type="ORF">GWK08_01935</name>
</gene>
<dbReference type="PANTHER" id="PTHR33619">
    <property type="entry name" value="POLYSACCHARIDE EXPORT PROTEIN GFCE-RELATED"/>
    <property type="match status" value="1"/>
</dbReference>
<keyword evidence="4" id="KW-0762">Sugar transport</keyword>
<keyword evidence="1" id="KW-0732">Signal</keyword>
<evidence type="ECO:0000256" key="2">
    <source>
        <dbReference type="SAM" id="Phobius"/>
    </source>
</evidence>
<proteinExistence type="predicted"/>
<name>A0A6P0UIB0_9FLAO</name>
<dbReference type="RefSeq" id="WP_163605221.1">
    <property type="nucleotide sequence ID" value="NZ_JAABOO010000001.1"/>
</dbReference>
<accession>A0A6P0UIB0</accession>
<keyword evidence="4" id="KW-0813">Transport</keyword>
<dbReference type="Gene3D" id="3.30.1950.10">
    <property type="entry name" value="wza like domain"/>
    <property type="match status" value="1"/>
</dbReference>
<dbReference type="PANTHER" id="PTHR33619:SF3">
    <property type="entry name" value="POLYSACCHARIDE EXPORT PROTEIN GFCE-RELATED"/>
    <property type="match status" value="1"/>
</dbReference>
<dbReference type="EMBL" id="JAABOO010000001">
    <property type="protein sequence ID" value="NER12190.1"/>
    <property type="molecule type" value="Genomic_DNA"/>
</dbReference>
<keyword evidence="5" id="KW-1185">Reference proteome</keyword>
<evidence type="ECO:0000313" key="5">
    <source>
        <dbReference type="Proteomes" id="UP000468581"/>
    </source>
</evidence>
<keyword evidence="2" id="KW-1133">Transmembrane helix</keyword>
<protein>
    <submittedName>
        <fullName evidence="4">Sugar transporter</fullName>
    </submittedName>
</protein>
<dbReference type="AlphaFoldDB" id="A0A6P0UIB0"/>
<dbReference type="Pfam" id="PF02563">
    <property type="entry name" value="Poly_export"/>
    <property type="match status" value="1"/>
</dbReference>
<evidence type="ECO:0000256" key="1">
    <source>
        <dbReference type="ARBA" id="ARBA00022729"/>
    </source>
</evidence>
<feature type="domain" description="Polysaccharide export protein N-terminal" evidence="3">
    <location>
        <begin position="46"/>
        <end position="144"/>
    </location>
</feature>
<dbReference type="PROSITE" id="PS51257">
    <property type="entry name" value="PROKAR_LIPOPROTEIN"/>
    <property type="match status" value="1"/>
</dbReference>
<feature type="transmembrane region" description="Helical" evidence="2">
    <location>
        <begin position="244"/>
        <end position="264"/>
    </location>
</feature>
<comment type="caution">
    <text evidence="4">The sequence shown here is derived from an EMBL/GenBank/DDBJ whole genome shotgun (WGS) entry which is preliminary data.</text>
</comment>
<dbReference type="InterPro" id="IPR003715">
    <property type="entry name" value="Poly_export_N"/>
</dbReference>
<dbReference type="Gene3D" id="3.10.560.10">
    <property type="entry name" value="Outer membrane lipoprotein wza domain like"/>
    <property type="match status" value="1"/>
</dbReference>
<dbReference type="InterPro" id="IPR049712">
    <property type="entry name" value="Poly_export"/>
</dbReference>
<organism evidence="4 5">
    <name type="scientific">Leptobacterium flavescens</name>
    <dbReference type="NCBI Taxonomy" id="472055"/>
    <lineage>
        <taxon>Bacteria</taxon>
        <taxon>Pseudomonadati</taxon>
        <taxon>Bacteroidota</taxon>
        <taxon>Flavobacteriia</taxon>
        <taxon>Flavobacteriales</taxon>
        <taxon>Flavobacteriaceae</taxon>
        <taxon>Leptobacterium</taxon>
    </lineage>
</organism>
<sequence length="267" mass="30031">MKFRSFFVLPFLLIFLQSCVSNKRLVYLQESEEINKENQASINALSKPYKIQVNDILYIDIKASDPELVAIFKTSEREGAAGVGNDPGTLYFEGYTVDIHGNIRIPILGELNVLGYTAEEIRKMIEKKLLENYLTESTNLFVTVKLAGLNYSVIGEVANPGSNVLYQERVNILEAIANAGDIPITGNREDVLIIRQYPDGKKIHHVDLTDKNLLQSPYFYILPNDMIYIKPLKQKSWGTGTTGFQTFTTVFSIVSIITSTVLLIQNL</sequence>
<reference evidence="4 5" key="1">
    <citation type="submission" date="2020-01" db="EMBL/GenBank/DDBJ databases">
        <title>Leptobacterium flavescens.</title>
        <authorList>
            <person name="Wang G."/>
        </authorList>
    </citation>
    <scope>NUCLEOTIDE SEQUENCE [LARGE SCALE GENOMIC DNA]</scope>
    <source>
        <strain evidence="4 5">KCTC 22160</strain>
    </source>
</reference>
<keyword evidence="2" id="KW-0472">Membrane</keyword>
<dbReference type="GO" id="GO:0015159">
    <property type="term" value="F:polysaccharide transmembrane transporter activity"/>
    <property type="evidence" value="ECO:0007669"/>
    <property type="project" value="InterPro"/>
</dbReference>
<evidence type="ECO:0000259" key="3">
    <source>
        <dbReference type="Pfam" id="PF02563"/>
    </source>
</evidence>